<dbReference type="AlphaFoldDB" id="A0A1I0BCP8"/>
<accession>A0A1I0BCP8</accession>
<protein>
    <submittedName>
        <fullName evidence="1">Uncharacterized conserved protein YdgA, DUF945 family</fullName>
    </submittedName>
</protein>
<dbReference type="Pfam" id="PF06097">
    <property type="entry name" value="DUF945"/>
    <property type="match status" value="1"/>
</dbReference>
<dbReference type="EMBL" id="FOHV01000007">
    <property type="protein sequence ID" value="SET03954.1"/>
    <property type="molecule type" value="Genomic_DNA"/>
</dbReference>
<dbReference type="OrthoDB" id="5444681at2"/>
<evidence type="ECO:0000313" key="2">
    <source>
        <dbReference type="Proteomes" id="UP000242642"/>
    </source>
</evidence>
<dbReference type="Proteomes" id="UP000242642">
    <property type="component" value="Unassembled WGS sequence"/>
</dbReference>
<proteinExistence type="predicted"/>
<dbReference type="STRING" id="1123402.SAMN02583745_01222"/>
<gene>
    <name evidence="1" type="ORF">SAMN02583745_01222</name>
</gene>
<keyword evidence="2" id="KW-1185">Reference proteome</keyword>
<dbReference type="InterPro" id="IPR010352">
    <property type="entry name" value="DUF945"/>
</dbReference>
<dbReference type="RefSeq" id="WP_093318630.1">
    <property type="nucleotide sequence ID" value="NZ_FOHV01000007.1"/>
</dbReference>
<name>A0A1I0BCP8_9GAMM</name>
<organism evidence="1 2">
    <name type="scientific">Thorsellia anophelis DSM 18579</name>
    <dbReference type="NCBI Taxonomy" id="1123402"/>
    <lineage>
        <taxon>Bacteria</taxon>
        <taxon>Pseudomonadati</taxon>
        <taxon>Pseudomonadota</taxon>
        <taxon>Gammaproteobacteria</taxon>
        <taxon>Enterobacterales</taxon>
        <taxon>Thorselliaceae</taxon>
        <taxon>Thorsellia</taxon>
    </lineage>
</organism>
<sequence length="486" mass="52444">MSKKMIVSGATVLILAGIYAGATFYTGNQIQKQMPVMIENANLYLQAKNIPYTLVVSDVKQGFFSSQAKLTLQSEQMPELSFDVTTKNGPLPGFSQFGMVAFEATLNDDASLKEIFETAQAPILVTADGRISFAGDLNMGIAISPLGKSIGMNELDINSDKITLAIDYQKNNTFTWQASTPKLSLTQLINRVQSSLVLEGITLSGENKPNASGLNDVVHSIKLDKVDLINGAEPRFSGKLANLQATSTLTSKDELAGASYKIDAKDIKFGNIEFNELNLLAAITNMPVSSLAEQNQFAAYFMPMILNQATTLNDEAVLSTHPKLDISSLEMSNQKGLLAGQASVEFNVAKKPEASTRNAEALLKGLPLSSALIDVKADKSFLTDFISQFNQMNLGIEKEKALKSAEEMLASILEMSQLYGGILNANDTQVTFNLSIENGVGKLNQAPLTEQRMGQLLGVMFAPSPFKTKEVAPITDEDVSDTPAVE</sequence>
<reference evidence="2" key="1">
    <citation type="submission" date="2016-10" db="EMBL/GenBank/DDBJ databases">
        <authorList>
            <person name="Varghese N."/>
            <person name="Submissions S."/>
        </authorList>
    </citation>
    <scope>NUCLEOTIDE SEQUENCE [LARGE SCALE GENOMIC DNA]</scope>
    <source>
        <strain evidence="2">DSM 18579</strain>
    </source>
</reference>
<evidence type="ECO:0000313" key="1">
    <source>
        <dbReference type="EMBL" id="SET03954.1"/>
    </source>
</evidence>